<feature type="transmembrane region" description="Helical" evidence="1">
    <location>
        <begin position="100"/>
        <end position="122"/>
    </location>
</feature>
<evidence type="ECO:0000256" key="1">
    <source>
        <dbReference type="SAM" id="Phobius"/>
    </source>
</evidence>
<dbReference type="Proteomes" id="UP000016519">
    <property type="component" value="Unassembled WGS sequence"/>
</dbReference>
<evidence type="ECO:0000313" key="3">
    <source>
        <dbReference type="Proteomes" id="UP000016519"/>
    </source>
</evidence>
<name>U1R8C7_9BIFI</name>
<comment type="caution">
    <text evidence="2">The sequence shown here is derived from an EMBL/GenBank/DDBJ whole genome shotgun (WGS) entry which is preliminary data.</text>
</comment>
<evidence type="ECO:0008006" key="4">
    <source>
        <dbReference type="Google" id="ProtNLM"/>
    </source>
</evidence>
<dbReference type="RefSeq" id="WP_021618553.1">
    <property type="nucleotide sequence ID" value="NZ_KE952646.1"/>
</dbReference>
<evidence type="ECO:0000313" key="2">
    <source>
        <dbReference type="EMBL" id="ERH29809.1"/>
    </source>
</evidence>
<keyword evidence="1" id="KW-0812">Transmembrane</keyword>
<reference evidence="2 3" key="1">
    <citation type="submission" date="2013-08" db="EMBL/GenBank/DDBJ databases">
        <authorList>
            <person name="Weinstock G."/>
            <person name="Sodergren E."/>
            <person name="Wylie T."/>
            <person name="Fulton L."/>
            <person name="Fulton R."/>
            <person name="Fronick C."/>
            <person name="O'Laughlin M."/>
            <person name="Godfrey J."/>
            <person name="Miner T."/>
            <person name="Herter B."/>
            <person name="Appelbaum E."/>
            <person name="Cordes M."/>
            <person name="Lek S."/>
            <person name="Wollam A."/>
            <person name="Pepin K.H."/>
            <person name="Palsikar V.B."/>
            <person name="Mitreva M."/>
            <person name="Wilson R.K."/>
        </authorList>
    </citation>
    <scope>NUCLEOTIDE SEQUENCE [LARGE SCALE GENOMIC DNA]</scope>
    <source>
        <strain evidence="2 3">F0580</strain>
    </source>
</reference>
<dbReference type="HOGENOM" id="CLU_1954973_0_0_11"/>
<accession>U1R8C7</accession>
<feature type="transmembrane region" description="Helical" evidence="1">
    <location>
        <begin position="31"/>
        <end position="54"/>
    </location>
</feature>
<protein>
    <recommendedName>
        <fullName evidence="4">Major facilitator superfamily (MFS) profile domain-containing protein</fullName>
    </recommendedName>
</protein>
<keyword evidence="1" id="KW-1133">Transmembrane helix</keyword>
<organism evidence="2 3">
    <name type="scientific">Alloscardovia omnicolens F0580</name>
    <dbReference type="NCBI Taxonomy" id="1321816"/>
    <lineage>
        <taxon>Bacteria</taxon>
        <taxon>Bacillati</taxon>
        <taxon>Actinomycetota</taxon>
        <taxon>Actinomycetes</taxon>
        <taxon>Bifidobacteriales</taxon>
        <taxon>Bifidobacteriaceae</taxon>
        <taxon>Alloscardovia</taxon>
    </lineage>
</organism>
<sequence length="128" mass="13940">MIFWAITLAIDSGAGDVILPLYVIPLSSKITWSYVSAALSIGYIAGIGFELGGVTWGSALQQRSPEKYLGRISSLDYAVSFGFIPFAYAGYALIEKQYYSDALIITTAIIVIMALIFSALMIRLEKNL</sequence>
<gene>
    <name evidence="2" type="ORF">HMPREF9244_01438</name>
</gene>
<feature type="transmembrane region" description="Helical" evidence="1">
    <location>
        <begin position="75"/>
        <end position="94"/>
    </location>
</feature>
<dbReference type="PATRIC" id="fig|1321816.3.peg.1266"/>
<dbReference type="AlphaFoldDB" id="U1R8C7"/>
<proteinExistence type="predicted"/>
<keyword evidence="3" id="KW-1185">Reference proteome</keyword>
<dbReference type="EMBL" id="AWSI01000040">
    <property type="protein sequence ID" value="ERH29809.1"/>
    <property type="molecule type" value="Genomic_DNA"/>
</dbReference>
<keyword evidence="1" id="KW-0472">Membrane</keyword>